<evidence type="ECO:0000313" key="2">
    <source>
        <dbReference type="EMBL" id="CAI4215625.1"/>
    </source>
</evidence>
<accession>A0A9P1H460</accession>
<gene>
    <name evidence="2" type="ORF">PPNO1_LOCUS5333</name>
</gene>
<evidence type="ECO:0000313" key="3">
    <source>
        <dbReference type="Proteomes" id="UP000838763"/>
    </source>
</evidence>
<dbReference type="Proteomes" id="UP000838763">
    <property type="component" value="Unassembled WGS sequence"/>
</dbReference>
<dbReference type="EMBL" id="CALLCH030000012">
    <property type="protein sequence ID" value="CAI4215625.1"/>
    <property type="molecule type" value="Genomic_DNA"/>
</dbReference>
<feature type="region of interest" description="Disordered" evidence="1">
    <location>
        <begin position="1"/>
        <end position="29"/>
    </location>
</feature>
<proteinExistence type="predicted"/>
<reference evidence="2" key="1">
    <citation type="submission" date="2022-11" db="EMBL/GenBank/DDBJ databases">
        <authorList>
            <person name="Scott C."/>
            <person name="Bruce N."/>
        </authorList>
    </citation>
    <scope>NUCLEOTIDE SEQUENCE</scope>
</reference>
<sequence length="260" mass="28497">MGTTAPTNPAVDKVDVSQECPPDPAEKVDNRTPALFCIPLPNSGIADDHGVVDREGSGIDTSKSKSLLSNTTLTLDDSPHSPLHATQVDYSSFTRPWLEPSGPDPQDWFTFDFYQAIGETSGDVLLDENFDIRSLDMDLHGVLLNVESQPPNPDISEDCEGRISRLPSPPNIASAEDYWAFAWNPSSSAISQTRPLSIDANHPIISGRNTRFDMGHAAWERLRRFLSSSADENDGFSLPPLDVTNAFVSLFFKHFLAQAP</sequence>
<organism evidence="2 3">
    <name type="scientific">Parascedosporium putredinis</name>
    <dbReference type="NCBI Taxonomy" id="1442378"/>
    <lineage>
        <taxon>Eukaryota</taxon>
        <taxon>Fungi</taxon>
        <taxon>Dikarya</taxon>
        <taxon>Ascomycota</taxon>
        <taxon>Pezizomycotina</taxon>
        <taxon>Sordariomycetes</taxon>
        <taxon>Hypocreomycetidae</taxon>
        <taxon>Microascales</taxon>
        <taxon>Microascaceae</taxon>
        <taxon>Parascedosporium</taxon>
    </lineage>
</organism>
<name>A0A9P1H460_9PEZI</name>
<evidence type="ECO:0000256" key="1">
    <source>
        <dbReference type="SAM" id="MobiDB-lite"/>
    </source>
</evidence>
<keyword evidence="3" id="KW-1185">Reference proteome</keyword>
<comment type="caution">
    <text evidence="2">The sequence shown here is derived from an EMBL/GenBank/DDBJ whole genome shotgun (WGS) entry which is preliminary data.</text>
</comment>
<dbReference type="AlphaFoldDB" id="A0A9P1H460"/>
<protein>
    <submittedName>
        <fullName evidence="2">Uncharacterized protein</fullName>
    </submittedName>
</protein>